<sequence length="71" mass="7399">MFRGDGRESAREAVTGQWDRPIAALADPDDPIRLAVAFDSGGGVHPGDAGAREKAVDLGLLACGPVRGRRT</sequence>
<accession>A0ABV5YLN9</accession>
<proteinExistence type="predicted"/>
<evidence type="ECO:0000313" key="2">
    <source>
        <dbReference type="Proteomes" id="UP001589627"/>
    </source>
</evidence>
<name>A0ABV5YLN9_9ACTN</name>
<keyword evidence="2" id="KW-1185">Reference proteome</keyword>
<comment type="caution">
    <text evidence="1">The sequence shown here is derived from an EMBL/GenBank/DDBJ whole genome shotgun (WGS) entry which is preliminary data.</text>
</comment>
<reference evidence="1 2" key="1">
    <citation type="submission" date="2024-09" db="EMBL/GenBank/DDBJ databases">
        <authorList>
            <person name="Sun Q."/>
            <person name="Mori K."/>
        </authorList>
    </citation>
    <scope>NUCLEOTIDE SEQUENCE [LARGE SCALE GENOMIC DNA]</scope>
    <source>
        <strain evidence="1 2">TBRC 0563</strain>
    </source>
</reference>
<organism evidence="1 2">
    <name type="scientific">Actinoallomurus acaciae</name>
    <dbReference type="NCBI Taxonomy" id="502577"/>
    <lineage>
        <taxon>Bacteria</taxon>
        <taxon>Bacillati</taxon>
        <taxon>Actinomycetota</taxon>
        <taxon>Actinomycetes</taxon>
        <taxon>Streptosporangiales</taxon>
        <taxon>Thermomonosporaceae</taxon>
        <taxon>Actinoallomurus</taxon>
    </lineage>
</organism>
<dbReference type="RefSeq" id="WP_378208384.1">
    <property type="nucleotide sequence ID" value="NZ_JBHLZP010000239.1"/>
</dbReference>
<protein>
    <submittedName>
        <fullName evidence="1">Uncharacterized protein</fullName>
    </submittedName>
</protein>
<gene>
    <name evidence="1" type="ORF">ACFFNX_27585</name>
</gene>
<dbReference type="Proteomes" id="UP001589627">
    <property type="component" value="Unassembled WGS sequence"/>
</dbReference>
<dbReference type="EMBL" id="JBHLZP010000239">
    <property type="protein sequence ID" value="MFB9835948.1"/>
    <property type="molecule type" value="Genomic_DNA"/>
</dbReference>
<evidence type="ECO:0000313" key="1">
    <source>
        <dbReference type="EMBL" id="MFB9835948.1"/>
    </source>
</evidence>